<evidence type="ECO:0000313" key="1">
    <source>
        <dbReference type="EMBL" id="KAK3718538.1"/>
    </source>
</evidence>
<comment type="caution">
    <text evidence="1">The sequence shown here is derived from an EMBL/GenBank/DDBJ whole genome shotgun (WGS) entry which is preliminary data.</text>
</comment>
<accession>A0ACC3NKH5</accession>
<name>A0ACC3NKH5_9PEZI</name>
<evidence type="ECO:0000313" key="2">
    <source>
        <dbReference type="Proteomes" id="UP001281147"/>
    </source>
</evidence>
<gene>
    <name evidence="1" type="ORF">LTR37_005042</name>
</gene>
<protein>
    <submittedName>
        <fullName evidence="1">Uncharacterized protein</fullName>
    </submittedName>
</protein>
<organism evidence="1 2">
    <name type="scientific">Vermiconidia calcicola</name>
    <dbReference type="NCBI Taxonomy" id="1690605"/>
    <lineage>
        <taxon>Eukaryota</taxon>
        <taxon>Fungi</taxon>
        <taxon>Dikarya</taxon>
        <taxon>Ascomycota</taxon>
        <taxon>Pezizomycotina</taxon>
        <taxon>Dothideomycetes</taxon>
        <taxon>Dothideomycetidae</taxon>
        <taxon>Mycosphaerellales</taxon>
        <taxon>Extremaceae</taxon>
        <taxon>Vermiconidia</taxon>
    </lineage>
</organism>
<reference evidence="1" key="1">
    <citation type="submission" date="2023-07" db="EMBL/GenBank/DDBJ databases">
        <title>Black Yeasts Isolated from many extreme environments.</title>
        <authorList>
            <person name="Coleine C."/>
            <person name="Stajich J.E."/>
            <person name="Selbmann L."/>
        </authorList>
    </citation>
    <scope>NUCLEOTIDE SEQUENCE</scope>
    <source>
        <strain evidence="1">CCFEE 5714</strain>
    </source>
</reference>
<dbReference type="EMBL" id="JAUTXU010000031">
    <property type="protein sequence ID" value="KAK3718538.1"/>
    <property type="molecule type" value="Genomic_DNA"/>
</dbReference>
<keyword evidence="2" id="KW-1185">Reference proteome</keyword>
<proteinExistence type="predicted"/>
<dbReference type="Proteomes" id="UP001281147">
    <property type="component" value="Unassembled WGS sequence"/>
</dbReference>
<sequence>MHERPDAARRVAEPGPEAQSRQLLNAYEVRNSLGSHAPPLSPRHPRPHSCEGTGPSTALIDGKLDDILLDLLYQETVAGMDNESKARLEQIRARTPRYLFRMASRNRKSAFGGLRVDILLCSHSGISNNTPTDNDQIRVSGGRKGLNKPTAITPLACKTGRGKRSVYDLRSEEFTEMAVAHLTGGKRPVSEVSSWAASLLFTYTFCRTLDDSSDTEQKREALLDHVHISIIDTKALGDSYPAFFVPALDFLAPGRMGRYVHEYLVHGVVQGPAHKAVPLRTFVSQPMEYSAYDDFDSLALCPLPIGRKAVSEARTVGEAYGSTFALPMTLARLCLDKRDDHLFRRGVPVEQLGAVLLGTMGLRIPQDWDTDETIMTNIVYTKDFTDVVQFIRLMRMLVKYCQRK</sequence>